<reference evidence="2 3" key="1">
    <citation type="submission" date="2018-05" db="EMBL/GenBank/DDBJ databases">
        <title>Genomic Encyclopedia of Archaeal and Bacterial Type Strains, Phase II (KMG-II): from individual species to whole genera.</title>
        <authorList>
            <person name="Goeker M."/>
        </authorList>
    </citation>
    <scope>NUCLEOTIDE SEQUENCE [LARGE SCALE GENOMIC DNA]</scope>
    <source>
        <strain evidence="2 3">DSM 19975</strain>
    </source>
</reference>
<dbReference type="Proteomes" id="UP000245678">
    <property type="component" value="Unassembled WGS sequence"/>
</dbReference>
<organism evidence="2 3">
    <name type="scientific">Mucilaginibacter oryzae</name>
    <dbReference type="NCBI Taxonomy" id="468058"/>
    <lineage>
        <taxon>Bacteria</taxon>
        <taxon>Pseudomonadati</taxon>
        <taxon>Bacteroidota</taxon>
        <taxon>Sphingobacteriia</taxon>
        <taxon>Sphingobacteriales</taxon>
        <taxon>Sphingobacteriaceae</taxon>
        <taxon>Mucilaginibacter</taxon>
    </lineage>
</organism>
<comment type="caution">
    <text evidence="2">The sequence shown here is derived from an EMBL/GenBank/DDBJ whole genome shotgun (WGS) entry which is preliminary data.</text>
</comment>
<dbReference type="InterPro" id="IPR040607">
    <property type="entry name" value="ALP_N"/>
</dbReference>
<proteinExistence type="predicted"/>
<evidence type="ECO:0000313" key="3">
    <source>
        <dbReference type="Proteomes" id="UP000245678"/>
    </source>
</evidence>
<protein>
    <recommendedName>
        <fullName evidence="1">Actin-like protein N-terminal domain-containing protein</fullName>
    </recommendedName>
</protein>
<feature type="domain" description="Actin-like protein N-terminal" evidence="1">
    <location>
        <begin position="4"/>
        <end position="138"/>
    </location>
</feature>
<dbReference type="SUPFAM" id="SSF53067">
    <property type="entry name" value="Actin-like ATPase domain"/>
    <property type="match status" value="2"/>
</dbReference>
<evidence type="ECO:0000313" key="2">
    <source>
        <dbReference type="EMBL" id="PWK70813.1"/>
    </source>
</evidence>
<accession>A0A316HFM4</accession>
<dbReference type="AlphaFoldDB" id="A0A316HFM4"/>
<dbReference type="EMBL" id="QGHA01000014">
    <property type="protein sequence ID" value="PWK70813.1"/>
    <property type="molecule type" value="Genomic_DNA"/>
</dbReference>
<dbReference type="InterPro" id="IPR043129">
    <property type="entry name" value="ATPase_NBD"/>
</dbReference>
<name>A0A316HFM4_9SPHI</name>
<gene>
    <name evidence="2" type="ORF">LX99_04520</name>
</gene>
<sequence>MYTTQSFPSLLQTTNASLTNTANSLLSGLKIHFGQSWYICGNLALNEGQNPRRPLNIGPATPEYQLLFQAALLIAKNGTAMPMAVTVGFPNSTYRLYKDLAQQKLFGRHQIEWDPGVYGGDATEPVTVMVDQVEVLPEIVSCMIALRRGPHQINGAFFVLSLGFGTLETGLSTNEGVVESAMMSVQGVHYAVNIMREELQQTHDLAFKNVQQLNEAFRDGYLFINRKKTDLSGLRKRAIQAYYTEIVSPALHIVISDRNLNKTNRIFLCGGGVYYNDLLECITQEFGDIADIRVAEEPETLAAKGYLLNSLRFTGDGSKTPVGIDMGNIATRVTLLKQE</sequence>
<dbReference type="Gene3D" id="3.30.420.40">
    <property type="match status" value="2"/>
</dbReference>
<evidence type="ECO:0000259" key="1">
    <source>
        <dbReference type="Pfam" id="PF17989"/>
    </source>
</evidence>
<dbReference type="Pfam" id="PF17989">
    <property type="entry name" value="ALP_N"/>
    <property type="match status" value="1"/>
</dbReference>
<keyword evidence="3" id="KW-1185">Reference proteome</keyword>